<dbReference type="InterPro" id="IPR007712">
    <property type="entry name" value="RelE/ParE_toxin"/>
</dbReference>
<dbReference type="EMBL" id="CP034338">
    <property type="protein sequence ID" value="AZL67352.1"/>
    <property type="molecule type" value="Genomic_DNA"/>
</dbReference>
<proteinExistence type="inferred from homology"/>
<dbReference type="OrthoDB" id="9801234at2"/>
<dbReference type="AlphaFoldDB" id="A0A3Q8TZL1"/>
<comment type="similarity">
    <text evidence="1">Belongs to the RelE toxin family.</text>
</comment>
<dbReference type="NCBIfam" id="TIGR02385">
    <property type="entry name" value="RelE_StbE"/>
    <property type="match status" value="1"/>
</dbReference>
<reference evidence="3 4" key="1">
    <citation type="submission" date="2018-12" db="EMBL/GenBank/DDBJ databases">
        <authorList>
            <person name="Li S."/>
            <person name="Yang R."/>
            <person name="Chen G."/>
            <person name="Zou L."/>
            <person name="Zhang C."/>
            <person name="Chen Y."/>
            <person name="Liu Z."/>
            <person name="Li Y."/>
            <person name="Yan Y."/>
            <person name="Huang M."/>
            <person name="Chen T."/>
        </authorList>
    </citation>
    <scope>NUCLEOTIDE SEQUENCE [LARGE SCALE GENOMIC DNA]</scope>
    <source>
        <strain evidence="3 4">1257</strain>
    </source>
</reference>
<evidence type="ECO:0000313" key="3">
    <source>
        <dbReference type="EMBL" id="AZL67352.1"/>
    </source>
</evidence>
<dbReference type="InterPro" id="IPR035093">
    <property type="entry name" value="RelE/ParE_toxin_dom_sf"/>
</dbReference>
<dbReference type="Pfam" id="PF05016">
    <property type="entry name" value="ParE_toxin"/>
    <property type="match status" value="1"/>
</dbReference>
<name>A0A3Q8TZL1_9PSED</name>
<evidence type="ECO:0000256" key="2">
    <source>
        <dbReference type="ARBA" id="ARBA00022649"/>
    </source>
</evidence>
<dbReference type="Proteomes" id="UP000268230">
    <property type="component" value="Chromosome"/>
</dbReference>
<dbReference type="PANTHER" id="PTHR35601">
    <property type="entry name" value="TOXIN RELE"/>
    <property type="match status" value="1"/>
</dbReference>
<gene>
    <name evidence="3" type="ORF">EJA05_06165</name>
</gene>
<evidence type="ECO:0000313" key="4">
    <source>
        <dbReference type="Proteomes" id="UP000268230"/>
    </source>
</evidence>
<sequence length="105" mass="12091">MSSSPTQSATASYNLEFDSRAQKEYRKLEPKLRLQLAKKLKARLAQPRVEKDRLNNMADCYKIKLRSAGYRLVYKVIDQRVVVLVIAIGKRERCDVYSVASARLN</sequence>
<evidence type="ECO:0000256" key="1">
    <source>
        <dbReference type="ARBA" id="ARBA00006226"/>
    </source>
</evidence>
<organism evidence="3 4">
    <name type="scientific">Pseudomonas entomophila</name>
    <dbReference type="NCBI Taxonomy" id="312306"/>
    <lineage>
        <taxon>Bacteria</taxon>
        <taxon>Pseudomonadati</taxon>
        <taxon>Pseudomonadota</taxon>
        <taxon>Gammaproteobacteria</taxon>
        <taxon>Pseudomonadales</taxon>
        <taxon>Pseudomonadaceae</taxon>
        <taxon>Pseudomonas</taxon>
    </lineage>
</organism>
<dbReference type="SUPFAM" id="SSF143011">
    <property type="entry name" value="RelE-like"/>
    <property type="match status" value="1"/>
</dbReference>
<dbReference type="KEGG" id="pory:EJA05_06165"/>
<accession>A0A3Q8TZL1</accession>
<protein>
    <submittedName>
        <fullName evidence="3">Type II toxin-antitoxin system RelE/ParE family toxin</fullName>
    </submittedName>
</protein>
<dbReference type="Gene3D" id="3.30.2310.20">
    <property type="entry name" value="RelE-like"/>
    <property type="match status" value="1"/>
</dbReference>
<dbReference type="PANTHER" id="PTHR35601:SF2">
    <property type="entry name" value="MRNA INTERFERASE TOXIN RELE"/>
    <property type="match status" value="1"/>
</dbReference>
<keyword evidence="2" id="KW-1277">Toxin-antitoxin system</keyword>